<evidence type="ECO:0000256" key="2">
    <source>
        <dbReference type="SAM" id="MobiDB-lite"/>
    </source>
</evidence>
<proteinExistence type="inferred from homology"/>
<dbReference type="PANTHER" id="PTHR13266:SF1">
    <property type="entry name" value="PROTEASOME INHIBITOR PI31 SUBUNIT"/>
    <property type="match status" value="1"/>
</dbReference>
<dbReference type="GO" id="GO:0004866">
    <property type="term" value="F:endopeptidase inhibitor activity"/>
    <property type="evidence" value="ECO:0007669"/>
    <property type="project" value="InterPro"/>
</dbReference>
<dbReference type="RefSeq" id="XP_022747561.1">
    <property type="nucleotide sequence ID" value="XM_022891826.1"/>
</dbReference>
<evidence type="ECO:0000256" key="1">
    <source>
        <dbReference type="ARBA" id="ARBA00006405"/>
    </source>
</evidence>
<organism evidence="3 4">
    <name type="scientific">Durio zibethinus</name>
    <name type="common">Durian</name>
    <dbReference type="NCBI Taxonomy" id="66656"/>
    <lineage>
        <taxon>Eukaryota</taxon>
        <taxon>Viridiplantae</taxon>
        <taxon>Streptophyta</taxon>
        <taxon>Embryophyta</taxon>
        <taxon>Tracheophyta</taxon>
        <taxon>Spermatophyta</taxon>
        <taxon>Magnoliopsida</taxon>
        <taxon>eudicotyledons</taxon>
        <taxon>Gunneridae</taxon>
        <taxon>Pentapetalae</taxon>
        <taxon>rosids</taxon>
        <taxon>malvids</taxon>
        <taxon>Malvales</taxon>
        <taxon>Malvaceae</taxon>
        <taxon>Helicteroideae</taxon>
        <taxon>Durio</taxon>
    </lineage>
</organism>
<dbReference type="AlphaFoldDB" id="A0A6P5Z5E8"/>
<evidence type="ECO:0000313" key="3">
    <source>
        <dbReference type="Proteomes" id="UP000515121"/>
    </source>
</evidence>
<gene>
    <name evidence="4" type="primary">LOC111297188</name>
</gene>
<feature type="region of interest" description="Disordered" evidence="2">
    <location>
        <begin position="170"/>
        <end position="191"/>
    </location>
</feature>
<reference evidence="4" key="1">
    <citation type="submission" date="2025-08" db="UniProtKB">
        <authorList>
            <consortium name="RefSeq"/>
        </authorList>
    </citation>
    <scope>IDENTIFICATION</scope>
    <source>
        <tissue evidence="4">Fruit stalk</tissue>
    </source>
</reference>
<evidence type="ECO:0000313" key="4">
    <source>
        <dbReference type="RefSeq" id="XP_022747561.1"/>
    </source>
</evidence>
<dbReference type="Proteomes" id="UP000515121">
    <property type="component" value="Unplaced"/>
</dbReference>
<sequence>MDFRGGFGGGYMHLGPNDSRWFSGERGSPGERVIYYSVEAGPNDSRWFSGERSFPEEQAYIPPGARFDPYGPPGARGFERNRFVRDRVVIPPINPFRGSDAFPGPAAGVYPVRRDSGGGDMLIGPNDPRWFSGEHGSPGEQAGIPPGARFDPFGPPGVPGFEPYRFVRNRRRRPGAGTHPDLEHFGDGSNASEGYERVFWRSL</sequence>
<comment type="similarity">
    <text evidence="1">Belongs to the proteasome inhibitor PI31 family.</text>
</comment>
<accession>A0A6P5Z5E8</accession>
<name>A0A6P5Z5E8_DURZI</name>
<protein>
    <submittedName>
        <fullName evidence="4">Probable proteasome inhibitor</fullName>
    </submittedName>
</protein>
<dbReference type="OrthoDB" id="1743274at2759"/>
<dbReference type="GeneID" id="111297188"/>
<dbReference type="InterPro" id="IPR045128">
    <property type="entry name" value="PI31-like"/>
</dbReference>
<dbReference type="GO" id="GO:0070628">
    <property type="term" value="F:proteasome binding"/>
    <property type="evidence" value="ECO:0007669"/>
    <property type="project" value="InterPro"/>
</dbReference>
<dbReference type="GO" id="GO:0043161">
    <property type="term" value="P:proteasome-mediated ubiquitin-dependent protein catabolic process"/>
    <property type="evidence" value="ECO:0007669"/>
    <property type="project" value="InterPro"/>
</dbReference>
<dbReference type="PANTHER" id="PTHR13266">
    <property type="entry name" value="PROTEASOME INHIBITOR"/>
    <property type="match status" value="1"/>
</dbReference>
<dbReference type="KEGG" id="dzi:111297188"/>
<keyword evidence="3" id="KW-1185">Reference proteome</keyword>